<protein>
    <submittedName>
        <fullName evidence="1">VanW family protein</fullName>
    </submittedName>
</protein>
<evidence type="ECO:0000313" key="1">
    <source>
        <dbReference type="EMBL" id="MFE8699588.1"/>
    </source>
</evidence>
<sequence>MQTGIHQGSAKENELLFPTFTKEDYSLPLPGSPLLDLEKVDQLAKELSEKIYVSPKNAKLNDVGQMVPEELGVKLNEKEFKSQFVEYFYQNSQSNMKIPTLSVYPKVDSELLSHIKNKQIGYYVTYFNSHNKTRSHNIRLSAEAINNHVVFPGEKFSFNEVVGRRTEAKGYLKAPVIVRGELSEGIGGGICQVSSTLFNAVDRAGMDIIERYSHSKSVPYVPPGRDATVSWYGPDFSFKNMTNQPILIRSKAVGGTIFVMIYSSDLINNEPRNVQSMSIDLPKEIHLSD</sequence>
<evidence type="ECO:0000313" key="2">
    <source>
        <dbReference type="Proteomes" id="UP001601059"/>
    </source>
</evidence>
<dbReference type="RefSeq" id="WP_389359023.1">
    <property type="nucleotide sequence ID" value="NZ_JBIACK010000001.1"/>
</dbReference>
<proteinExistence type="predicted"/>
<comment type="caution">
    <text evidence="1">The sequence shown here is derived from an EMBL/GenBank/DDBJ whole genome shotgun (WGS) entry which is preliminary data.</text>
</comment>
<dbReference type="Pfam" id="PF04294">
    <property type="entry name" value="VanW"/>
    <property type="match status" value="1"/>
</dbReference>
<dbReference type="EMBL" id="JBIACK010000001">
    <property type="protein sequence ID" value="MFE8699588.1"/>
    <property type="molecule type" value="Genomic_DNA"/>
</dbReference>
<keyword evidence="2" id="KW-1185">Reference proteome</keyword>
<dbReference type="InterPro" id="IPR007391">
    <property type="entry name" value="Vancomycin_resist_VanW"/>
</dbReference>
<dbReference type="Proteomes" id="UP001601059">
    <property type="component" value="Unassembled WGS sequence"/>
</dbReference>
<gene>
    <name evidence="1" type="ORF">ACFYKX_03005</name>
</gene>
<dbReference type="PANTHER" id="PTHR35788:SF1">
    <property type="entry name" value="EXPORTED PROTEIN"/>
    <property type="match status" value="1"/>
</dbReference>
<reference evidence="1 2" key="1">
    <citation type="submission" date="2024-08" db="EMBL/GenBank/DDBJ databases">
        <title>Two novel Cytobacillus novel species.</title>
        <authorList>
            <person name="Liu G."/>
        </authorList>
    </citation>
    <scope>NUCLEOTIDE SEQUENCE [LARGE SCALE GENOMIC DNA]</scope>
    <source>
        <strain evidence="1 2">FJAT-54145</strain>
    </source>
</reference>
<dbReference type="InterPro" id="IPR052913">
    <property type="entry name" value="Glycopeptide_resist_protein"/>
</dbReference>
<accession>A0ABW6K9H6</accession>
<dbReference type="PANTHER" id="PTHR35788">
    <property type="entry name" value="EXPORTED PROTEIN-RELATED"/>
    <property type="match status" value="1"/>
</dbReference>
<name>A0ABW6K9H6_9BACI</name>
<organism evidence="1 2">
    <name type="scientific">Cytobacillus spartinae</name>
    <dbReference type="NCBI Taxonomy" id="3299023"/>
    <lineage>
        <taxon>Bacteria</taxon>
        <taxon>Bacillati</taxon>
        <taxon>Bacillota</taxon>
        <taxon>Bacilli</taxon>
        <taxon>Bacillales</taxon>
        <taxon>Bacillaceae</taxon>
        <taxon>Cytobacillus</taxon>
    </lineage>
</organism>